<sequence length="369" mass="41756">MRFQIVMADVYTNPEKHVVLHNNVKLPVLGLGTSHNGGYSHEAVVYALKNCGYRHIDTAKRYGCETYIAQAIKASGVPREEIFLATKCWPADYGAATTREAFNGSCQRLGTDYLDMYLLHWPDVPSGVKDKKKLLQDTWRTLEVLLDEERARVIGVSNFLEHHLETIMDECSVVPQVNQCEFHPYNNPKKLRAYCAERNIQFEGYSPLAKGLALKNTTVKSIAEDCGKTTSQILIRWNLDKKIPAIPKSTRVERVLENSQGYCPLGNGQILNEPQIQEIADVHNKSPAQVLIRWNLQRRVVCIPKSTKEHRVKENAEVFNFVLTDENMARLDNMAQNLTIMDPSSIQAKIDNPLPDGYKLNIINVPAEP</sequence>
<protein>
    <submittedName>
        <fullName evidence="3">Aldo/keto reductase family-like protein</fullName>
    </submittedName>
</protein>
<name>A0A8J5NEU8_HOMAM</name>
<dbReference type="InterPro" id="IPR018170">
    <property type="entry name" value="Aldo/ket_reductase_CS"/>
</dbReference>
<dbReference type="FunFam" id="3.20.20.100:FF:000002">
    <property type="entry name" value="2,5-diketo-D-gluconic acid reductase A"/>
    <property type="match status" value="1"/>
</dbReference>
<dbReference type="Pfam" id="PF00248">
    <property type="entry name" value="Aldo_ket_red"/>
    <property type="match status" value="2"/>
</dbReference>
<dbReference type="InterPro" id="IPR023210">
    <property type="entry name" value="NADP_OxRdtase_dom"/>
</dbReference>
<dbReference type="Proteomes" id="UP000747542">
    <property type="component" value="Unassembled WGS sequence"/>
</dbReference>
<evidence type="ECO:0000259" key="2">
    <source>
        <dbReference type="Pfam" id="PF00248"/>
    </source>
</evidence>
<reference evidence="3" key="1">
    <citation type="journal article" date="2021" name="Sci. Adv.">
        <title>The American lobster genome reveals insights on longevity, neural, and immune adaptations.</title>
        <authorList>
            <person name="Polinski J.M."/>
            <person name="Zimin A.V."/>
            <person name="Clark K.F."/>
            <person name="Kohn A.B."/>
            <person name="Sadowski N."/>
            <person name="Timp W."/>
            <person name="Ptitsyn A."/>
            <person name="Khanna P."/>
            <person name="Romanova D.Y."/>
            <person name="Williams P."/>
            <person name="Greenwood S.J."/>
            <person name="Moroz L.L."/>
            <person name="Walt D.R."/>
            <person name="Bodnar A.G."/>
        </authorList>
    </citation>
    <scope>NUCLEOTIDE SEQUENCE</scope>
    <source>
        <strain evidence="3">GMGI-L3</strain>
    </source>
</reference>
<dbReference type="AlphaFoldDB" id="A0A8J5NEU8"/>
<keyword evidence="4" id="KW-1185">Reference proteome</keyword>
<feature type="domain" description="NADP-dependent oxidoreductase" evidence="2">
    <location>
        <begin position="29"/>
        <end position="259"/>
    </location>
</feature>
<organism evidence="3 4">
    <name type="scientific">Homarus americanus</name>
    <name type="common">American lobster</name>
    <dbReference type="NCBI Taxonomy" id="6706"/>
    <lineage>
        <taxon>Eukaryota</taxon>
        <taxon>Metazoa</taxon>
        <taxon>Ecdysozoa</taxon>
        <taxon>Arthropoda</taxon>
        <taxon>Crustacea</taxon>
        <taxon>Multicrustacea</taxon>
        <taxon>Malacostraca</taxon>
        <taxon>Eumalacostraca</taxon>
        <taxon>Eucarida</taxon>
        <taxon>Decapoda</taxon>
        <taxon>Pleocyemata</taxon>
        <taxon>Astacidea</taxon>
        <taxon>Nephropoidea</taxon>
        <taxon>Nephropidae</taxon>
        <taxon>Homarus</taxon>
    </lineage>
</organism>
<evidence type="ECO:0000256" key="1">
    <source>
        <dbReference type="ARBA" id="ARBA00023002"/>
    </source>
</evidence>
<dbReference type="EMBL" id="JAHLQT010001931">
    <property type="protein sequence ID" value="KAG7177658.1"/>
    <property type="molecule type" value="Genomic_DNA"/>
</dbReference>
<dbReference type="SUPFAM" id="SSF51430">
    <property type="entry name" value="NAD(P)-linked oxidoreductase"/>
    <property type="match status" value="2"/>
</dbReference>
<dbReference type="PANTHER" id="PTHR43827:SF10">
    <property type="entry name" value="ZGC:110366"/>
    <property type="match status" value="1"/>
</dbReference>
<accession>A0A8J5NEU8</accession>
<evidence type="ECO:0000313" key="3">
    <source>
        <dbReference type="EMBL" id="KAG7177658.1"/>
    </source>
</evidence>
<keyword evidence="1" id="KW-0560">Oxidoreductase</keyword>
<dbReference type="Gene3D" id="3.20.20.100">
    <property type="entry name" value="NADP-dependent oxidoreductase domain"/>
    <property type="match status" value="2"/>
</dbReference>
<dbReference type="PROSITE" id="PS00062">
    <property type="entry name" value="ALDOKETO_REDUCTASE_2"/>
    <property type="match status" value="1"/>
</dbReference>
<evidence type="ECO:0000313" key="4">
    <source>
        <dbReference type="Proteomes" id="UP000747542"/>
    </source>
</evidence>
<proteinExistence type="predicted"/>
<comment type="caution">
    <text evidence="3">The sequence shown here is derived from an EMBL/GenBank/DDBJ whole genome shotgun (WGS) entry which is preliminary data.</text>
</comment>
<dbReference type="PRINTS" id="PR00069">
    <property type="entry name" value="ALDKETRDTASE"/>
</dbReference>
<dbReference type="InterPro" id="IPR036812">
    <property type="entry name" value="NAD(P)_OxRdtase_dom_sf"/>
</dbReference>
<dbReference type="InterPro" id="IPR020471">
    <property type="entry name" value="AKR"/>
</dbReference>
<dbReference type="PANTHER" id="PTHR43827">
    <property type="entry name" value="2,5-DIKETO-D-GLUCONIC ACID REDUCTASE"/>
    <property type="match status" value="1"/>
</dbReference>
<dbReference type="CDD" id="cd19135">
    <property type="entry name" value="AKR_CeZK1290-like"/>
    <property type="match status" value="1"/>
</dbReference>
<feature type="domain" description="NADP-dependent oxidoreductase" evidence="2">
    <location>
        <begin position="275"/>
        <end position="334"/>
    </location>
</feature>
<gene>
    <name evidence="3" type="ORF">Hamer_G008310</name>
</gene>
<dbReference type="GO" id="GO:0016616">
    <property type="term" value="F:oxidoreductase activity, acting on the CH-OH group of donors, NAD or NADP as acceptor"/>
    <property type="evidence" value="ECO:0007669"/>
    <property type="project" value="UniProtKB-ARBA"/>
</dbReference>